<keyword evidence="2" id="KW-1185">Reference proteome</keyword>
<organism evidence="1 2">
    <name type="scientific">Racocetra persica</name>
    <dbReference type="NCBI Taxonomy" id="160502"/>
    <lineage>
        <taxon>Eukaryota</taxon>
        <taxon>Fungi</taxon>
        <taxon>Fungi incertae sedis</taxon>
        <taxon>Mucoromycota</taxon>
        <taxon>Glomeromycotina</taxon>
        <taxon>Glomeromycetes</taxon>
        <taxon>Diversisporales</taxon>
        <taxon>Gigasporaceae</taxon>
        <taxon>Racocetra</taxon>
    </lineage>
</organism>
<evidence type="ECO:0000313" key="2">
    <source>
        <dbReference type="Proteomes" id="UP000789920"/>
    </source>
</evidence>
<protein>
    <submittedName>
        <fullName evidence="1">5608_t:CDS:1</fullName>
    </submittedName>
</protein>
<evidence type="ECO:0000313" key="1">
    <source>
        <dbReference type="EMBL" id="CAG8478323.1"/>
    </source>
</evidence>
<dbReference type="Proteomes" id="UP000789920">
    <property type="component" value="Unassembled WGS sequence"/>
</dbReference>
<comment type="caution">
    <text evidence="1">The sequence shown here is derived from an EMBL/GenBank/DDBJ whole genome shotgun (WGS) entry which is preliminary data.</text>
</comment>
<accession>A0ACA9KKU7</accession>
<reference evidence="1" key="1">
    <citation type="submission" date="2021-06" db="EMBL/GenBank/DDBJ databases">
        <authorList>
            <person name="Kallberg Y."/>
            <person name="Tangrot J."/>
            <person name="Rosling A."/>
        </authorList>
    </citation>
    <scope>NUCLEOTIDE SEQUENCE</scope>
    <source>
        <strain evidence="1">MA461A</strain>
    </source>
</reference>
<dbReference type="EMBL" id="CAJVQC010000707">
    <property type="protein sequence ID" value="CAG8478323.1"/>
    <property type="molecule type" value="Genomic_DNA"/>
</dbReference>
<proteinExistence type="predicted"/>
<gene>
    <name evidence="1" type="ORF">RPERSI_LOCUS871</name>
</gene>
<name>A0ACA9KKU7_9GLOM</name>
<sequence>MQVYNHREDNAHFLFNSIFTETYPELDSLNTSILALQNTYQFTYSGDIEEDKINLIEEEKEINILADKQLYNMESNIFSNSQIINFYKKYNQKVETKLIDNDFKNNKILIQQDIEAFCLKFDIFNCCLT</sequence>